<keyword evidence="3" id="KW-0597">Phosphoprotein</keyword>
<dbReference type="SUPFAM" id="SSF47384">
    <property type="entry name" value="Homodimeric domain of signal transducing histidine kinase"/>
    <property type="match status" value="1"/>
</dbReference>
<dbReference type="SUPFAM" id="SSF55785">
    <property type="entry name" value="PYP-like sensor domain (PAS domain)"/>
    <property type="match status" value="2"/>
</dbReference>
<feature type="transmembrane region" description="Helical" evidence="6">
    <location>
        <begin position="121"/>
        <end position="140"/>
    </location>
</feature>
<dbReference type="Pfam" id="PF00512">
    <property type="entry name" value="HisKA"/>
    <property type="match status" value="1"/>
</dbReference>
<keyword evidence="10" id="KW-0067">ATP-binding</keyword>
<keyword evidence="5" id="KW-0418">Kinase</keyword>
<feature type="transmembrane region" description="Helical" evidence="6">
    <location>
        <begin position="176"/>
        <end position="197"/>
    </location>
</feature>
<keyword evidence="10" id="KW-0547">Nucleotide-binding</keyword>
<dbReference type="SMART" id="SM00387">
    <property type="entry name" value="HATPase_c"/>
    <property type="match status" value="1"/>
</dbReference>
<dbReference type="EMBL" id="CP102480">
    <property type="protein sequence ID" value="UUX51083.1"/>
    <property type="molecule type" value="Genomic_DNA"/>
</dbReference>
<feature type="domain" description="PAS" evidence="8">
    <location>
        <begin position="349"/>
        <end position="395"/>
    </location>
</feature>
<dbReference type="SUPFAM" id="SSF55874">
    <property type="entry name" value="ATPase domain of HSP90 chaperone/DNA topoisomerase II/histidine kinase"/>
    <property type="match status" value="1"/>
</dbReference>
<keyword evidence="11" id="KW-1185">Reference proteome</keyword>
<feature type="transmembrane region" description="Helical" evidence="6">
    <location>
        <begin position="6"/>
        <end position="26"/>
    </location>
</feature>
<dbReference type="PROSITE" id="PS50112">
    <property type="entry name" value="PAS"/>
    <property type="match status" value="1"/>
</dbReference>
<feature type="transmembrane region" description="Helical" evidence="6">
    <location>
        <begin position="93"/>
        <end position="115"/>
    </location>
</feature>
<dbReference type="InterPro" id="IPR001610">
    <property type="entry name" value="PAC"/>
</dbReference>
<dbReference type="InterPro" id="IPR000700">
    <property type="entry name" value="PAS-assoc_C"/>
</dbReference>
<evidence type="ECO:0000256" key="6">
    <source>
        <dbReference type="SAM" id="Phobius"/>
    </source>
</evidence>
<dbReference type="InterPro" id="IPR004358">
    <property type="entry name" value="Sig_transdc_His_kin-like_C"/>
</dbReference>
<dbReference type="CDD" id="cd00082">
    <property type="entry name" value="HisKA"/>
    <property type="match status" value="1"/>
</dbReference>
<dbReference type="SMART" id="SM00086">
    <property type="entry name" value="PAC"/>
    <property type="match status" value="2"/>
</dbReference>
<dbReference type="GO" id="GO:0000155">
    <property type="term" value="F:phosphorelay sensor kinase activity"/>
    <property type="evidence" value="ECO:0007669"/>
    <property type="project" value="InterPro"/>
</dbReference>
<feature type="transmembrane region" description="Helical" evidence="6">
    <location>
        <begin position="147"/>
        <end position="164"/>
    </location>
</feature>
<dbReference type="PRINTS" id="PR00344">
    <property type="entry name" value="BCTRLSENSOR"/>
</dbReference>
<dbReference type="InterPro" id="IPR000014">
    <property type="entry name" value="PAS"/>
</dbReference>
<evidence type="ECO:0000256" key="3">
    <source>
        <dbReference type="ARBA" id="ARBA00022553"/>
    </source>
</evidence>
<dbReference type="CDD" id="cd00130">
    <property type="entry name" value="PAS"/>
    <property type="match status" value="2"/>
</dbReference>
<dbReference type="Pfam" id="PF02518">
    <property type="entry name" value="HATPase_c"/>
    <property type="match status" value="1"/>
</dbReference>
<evidence type="ECO:0000256" key="1">
    <source>
        <dbReference type="ARBA" id="ARBA00000085"/>
    </source>
</evidence>
<dbReference type="Pfam" id="PF08448">
    <property type="entry name" value="PAS_4"/>
    <property type="match status" value="2"/>
</dbReference>
<evidence type="ECO:0000256" key="4">
    <source>
        <dbReference type="ARBA" id="ARBA00022679"/>
    </source>
</evidence>
<dbReference type="InterPro" id="IPR005467">
    <property type="entry name" value="His_kinase_dom"/>
</dbReference>
<keyword evidence="6" id="KW-1133">Transmembrane helix</keyword>
<dbReference type="PANTHER" id="PTHR43047">
    <property type="entry name" value="TWO-COMPONENT HISTIDINE PROTEIN KINASE"/>
    <property type="match status" value="1"/>
</dbReference>
<evidence type="ECO:0000256" key="2">
    <source>
        <dbReference type="ARBA" id="ARBA00012438"/>
    </source>
</evidence>
<dbReference type="InterPro" id="IPR013656">
    <property type="entry name" value="PAS_4"/>
</dbReference>
<gene>
    <name evidence="10" type="ORF">NUH88_05190</name>
</gene>
<dbReference type="GO" id="GO:0005886">
    <property type="term" value="C:plasma membrane"/>
    <property type="evidence" value="ECO:0007669"/>
    <property type="project" value="TreeGrafter"/>
</dbReference>
<dbReference type="PROSITE" id="PS50113">
    <property type="entry name" value="PAC"/>
    <property type="match status" value="2"/>
</dbReference>
<protein>
    <recommendedName>
        <fullName evidence="2">histidine kinase</fullName>
        <ecNumber evidence="2">2.7.13.3</ecNumber>
    </recommendedName>
</protein>
<keyword evidence="4" id="KW-0808">Transferase</keyword>
<evidence type="ECO:0000259" key="9">
    <source>
        <dbReference type="PROSITE" id="PS50113"/>
    </source>
</evidence>
<evidence type="ECO:0000259" key="8">
    <source>
        <dbReference type="PROSITE" id="PS50112"/>
    </source>
</evidence>
<dbReference type="SMART" id="SM00091">
    <property type="entry name" value="PAS"/>
    <property type="match status" value="2"/>
</dbReference>
<evidence type="ECO:0000313" key="10">
    <source>
        <dbReference type="EMBL" id="UUX51083.1"/>
    </source>
</evidence>
<organism evidence="10 11">
    <name type="scientific">Nisaea acidiphila</name>
    <dbReference type="NCBI Taxonomy" id="1862145"/>
    <lineage>
        <taxon>Bacteria</taxon>
        <taxon>Pseudomonadati</taxon>
        <taxon>Pseudomonadota</taxon>
        <taxon>Alphaproteobacteria</taxon>
        <taxon>Rhodospirillales</taxon>
        <taxon>Thalassobaculaceae</taxon>
        <taxon>Nisaea</taxon>
    </lineage>
</organism>
<dbReference type="Gene3D" id="3.30.565.10">
    <property type="entry name" value="Histidine kinase-like ATPase, C-terminal domain"/>
    <property type="match status" value="1"/>
</dbReference>
<dbReference type="InterPro" id="IPR036097">
    <property type="entry name" value="HisK_dim/P_sf"/>
</dbReference>
<dbReference type="GO" id="GO:0005524">
    <property type="term" value="F:ATP binding"/>
    <property type="evidence" value="ECO:0007669"/>
    <property type="project" value="UniProtKB-KW"/>
</dbReference>
<feature type="domain" description="PAC" evidence="9">
    <location>
        <begin position="296"/>
        <end position="348"/>
    </location>
</feature>
<feature type="transmembrane region" description="Helical" evidence="6">
    <location>
        <begin position="38"/>
        <end position="56"/>
    </location>
</feature>
<dbReference type="InterPro" id="IPR036890">
    <property type="entry name" value="HATPase_C_sf"/>
</dbReference>
<feature type="domain" description="Histidine kinase" evidence="7">
    <location>
        <begin position="493"/>
        <end position="714"/>
    </location>
</feature>
<dbReference type="NCBIfam" id="TIGR00229">
    <property type="entry name" value="sensory_box"/>
    <property type="match status" value="2"/>
</dbReference>
<feature type="transmembrane region" description="Helical" evidence="6">
    <location>
        <begin position="68"/>
        <end position="86"/>
    </location>
</feature>
<dbReference type="KEGG" id="naci:NUH88_05190"/>
<comment type="catalytic activity">
    <reaction evidence="1">
        <text>ATP + protein L-histidine = ADP + protein N-phospho-L-histidine.</text>
        <dbReference type="EC" id="2.7.13.3"/>
    </reaction>
</comment>
<dbReference type="RefSeq" id="WP_257770369.1">
    <property type="nucleotide sequence ID" value="NZ_CP102480.1"/>
</dbReference>
<dbReference type="InterPro" id="IPR003594">
    <property type="entry name" value="HATPase_dom"/>
</dbReference>
<accession>A0A9J7ATR0</accession>
<dbReference type="EC" id="2.7.13.3" evidence="2"/>
<proteinExistence type="predicted"/>
<evidence type="ECO:0000313" key="11">
    <source>
        <dbReference type="Proteomes" id="UP001060336"/>
    </source>
</evidence>
<reference evidence="10" key="1">
    <citation type="submission" date="2022-08" db="EMBL/GenBank/DDBJ databases">
        <title>Nisaea acidiphila sp. nov., isolated from a marine algal debris and emended description of the genus Nisaea Urios et al. 2008.</title>
        <authorList>
            <person name="Kwon K."/>
        </authorList>
    </citation>
    <scope>NUCLEOTIDE SEQUENCE</scope>
    <source>
        <strain evidence="10">MEBiC11861</strain>
    </source>
</reference>
<dbReference type="PROSITE" id="PS50109">
    <property type="entry name" value="HIS_KIN"/>
    <property type="match status" value="1"/>
</dbReference>
<dbReference type="GO" id="GO:0009927">
    <property type="term" value="F:histidine phosphotransfer kinase activity"/>
    <property type="evidence" value="ECO:0007669"/>
    <property type="project" value="TreeGrafter"/>
</dbReference>
<name>A0A9J7ATR0_9PROT</name>
<dbReference type="SMART" id="SM00388">
    <property type="entry name" value="HisKA"/>
    <property type="match status" value="1"/>
</dbReference>
<dbReference type="Gene3D" id="3.30.450.20">
    <property type="entry name" value="PAS domain"/>
    <property type="match status" value="2"/>
</dbReference>
<dbReference type="PANTHER" id="PTHR43047:SF63">
    <property type="entry name" value="HISTIDINE KINASE"/>
    <property type="match status" value="1"/>
</dbReference>
<dbReference type="InterPro" id="IPR035965">
    <property type="entry name" value="PAS-like_dom_sf"/>
</dbReference>
<evidence type="ECO:0000259" key="7">
    <source>
        <dbReference type="PROSITE" id="PS50109"/>
    </source>
</evidence>
<dbReference type="AlphaFoldDB" id="A0A9J7ATR0"/>
<dbReference type="Proteomes" id="UP001060336">
    <property type="component" value="Chromosome"/>
</dbReference>
<evidence type="ECO:0000256" key="5">
    <source>
        <dbReference type="ARBA" id="ARBA00022777"/>
    </source>
</evidence>
<sequence>MAISLQTAVLGAMLGTFLLAAVLTYLRIVSNAAPGIGYWAAGFWIQIVTYACMIFVRSPLNAVLGDILQAAAAMLMLAGAWVFAGLNIRPPVVVVGTCLVAFWVLFAAIVDLGFVARTLPVYLLAGSVLLFAGVLLWRVAPHGAAGFWHKVVAVAFALWGLHRFDYPFLRPVEWFAPYGFIIAEVLAIAVAIGLILVAQHRLMERAEAEGAARSHADEALRKQLAIQQSIIDAISIPIVLEDLAGKIISANRAFAELVNRAADNIVGHEIGDVLSDPAAARVFAVDKDFVLRGRPEILDLRMAGPAGAKREFVVSKVPLLIEGTDRPGVVGVMQDLTDRKRVERQLFESEKRFRDFAEASSDWLWETDTEGRFTYFAHGSRDYSGLVPESNLGKSRFEATIEDLTSEKWRKHIADIEARRPFSGFRYLLRGDGGHEVAVVINGIPVFDNDGEFVGYRGTGSDVTQQREAEISRDRARLDAERANRAKSEFLATMSHEFRTPLNAILGFSEMLSKEVLGSLGQDTYREYAEAINDSGAHMLALVNDILDIAAIEAGKRTLNKEEIDLLELMKDCTVEVSPIAADKSINLEVGVPGAQLTAYADERSLHQIILNLLSNSVKFTPEGGWIRLVAQPDRGDMIAISVEDSGEGIPPEKLPTITDPFAQASSHPHHSREGTGLGLSIVKSLVEAHGGELKIESTLGVGTKVTVWLQAALGEGLPQDPLELAGPKAVLEEDLGGSS</sequence>
<dbReference type="CDD" id="cd16922">
    <property type="entry name" value="HATPase_EvgS-ArcB-TorS-like"/>
    <property type="match status" value="1"/>
</dbReference>
<keyword evidence="6" id="KW-0812">Transmembrane</keyword>
<dbReference type="InterPro" id="IPR003661">
    <property type="entry name" value="HisK_dim/P_dom"/>
</dbReference>
<dbReference type="Gene3D" id="1.10.287.130">
    <property type="match status" value="1"/>
</dbReference>
<keyword evidence="6" id="KW-0472">Membrane</keyword>
<feature type="domain" description="PAC" evidence="9">
    <location>
        <begin position="423"/>
        <end position="475"/>
    </location>
</feature>
<dbReference type="FunFam" id="3.30.565.10:FF:000006">
    <property type="entry name" value="Sensor histidine kinase WalK"/>
    <property type="match status" value="1"/>
</dbReference>